<dbReference type="InterPro" id="IPR036397">
    <property type="entry name" value="RNaseH_sf"/>
</dbReference>
<sequence length="114" mass="13053">MTSCNHMCCHSCNGSQEPFFNKTMPGLTRLSPHCYYPIGRNSPWPTRSLDLSPIEHIWDHLGWRIGHPTSLNQLEARLQQIWNEMSLDIIQNFYALMPDRIASCICVRGGSTGY</sequence>
<dbReference type="AlphaFoldDB" id="A0A8X6WK65"/>
<evidence type="ECO:0000313" key="2">
    <source>
        <dbReference type="Proteomes" id="UP000887159"/>
    </source>
</evidence>
<comment type="caution">
    <text evidence="1">The sequence shown here is derived from an EMBL/GenBank/DDBJ whole genome shotgun (WGS) entry which is preliminary data.</text>
</comment>
<protein>
    <submittedName>
        <fullName evidence="1">Transposable element Tcb1 transposase</fullName>
    </submittedName>
</protein>
<dbReference type="Proteomes" id="UP000887159">
    <property type="component" value="Unassembled WGS sequence"/>
</dbReference>
<gene>
    <name evidence="1" type="primary">NCL1_29648</name>
    <name evidence="1" type="ORF">TNCV_3451301</name>
</gene>
<dbReference type="Gene3D" id="3.30.420.10">
    <property type="entry name" value="Ribonuclease H-like superfamily/Ribonuclease H"/>
    <property type="match status" value="1"/>
</dbReference>
<organism evidence="1 2">
    <name type="scientific">Trichonephila clavipes</name>
    <name type="common">Golden silk orbweaver</name>
    <name type="synonym">Nephila clavipes</name>
    <dbReference type="NCBI Taxonomy" id="2585209"/>
    <lineage>
        <taxon>Eukaryota</taxon>
        <taxon>Metazoa</taxon>
        <taxon>Ecdysozoa</taxon>
        <taxon>Arthropoda</taxon>
        <taxon>Chelicerata</taxon>
        <taxon>Arachnida</taxon>
        <taxon>Araneae</taxon>
        <taxon>Araneomorphae</taxon>
        <taxon>Entelegynae</taxon>
        <taxon>Araneoidea</taxon>
        <taxon>Nephilidae</taxon>
        <taxon>Trichonephila</taxon>
    </lineage>
</organism>
<dbReference type="EMBL" id="BMAU01021436">
    <property type="protein sequence ID" value="GFY36425.1"/>
    <property type="molecule type" value="Genomic_DNA"/>
</dbReference>
<reference evidence="1" key="1">
    <citation type="submission" date="2020-08" db="EMBL/GenBank/DDBJ databases">
        <title>Multicomponent nature underlies the extraordinary mechanical properties of spider dragline silk.</title>
        <authorList>
            <person name="Kono N."/>
            <person name="Nakamura H."/>
            <person name="Mori M."/>
            <person name="Yoshida Y."/>
            <person name="Ohtoshi R."/>
            <person name="Malay A.D."/>
            <person name="Moran D.A.P."/>
            <person name="Tomita M."/>
            <person name="Numata K."/>
            <person name="Arakawa K."/>
        </authorList>
    </citation>
    <scope>NUCLEOTIDE SEQUENCE</scope>
</reference>
<dbReference type="GO" id="GO:0003676">
    <property type="term" value="F:nucleic acid binding"/>
    <property type="evidence" value="ECO:0007669"/>
    <property type="project" value="InterPro"/>
</dbReference>
<accession>A0A8X6WK65</accession>
<proteinExistence type="predicted"/>
<keyword evidence="2" id="KW-1185">Reference proteome</keyword>
<evidence type="ECO:0000313" key="1">
    <source>
        <dbReference type="EMBL" id="GFY36425.1"/>
    </source>
</evidence>
<name>A0A8X6WK65_TRICX</name>